<evidence type="ECO:0000256" key="5">
    <source>
        <dbReference type="ARBA" id="ARBA00022989"/>
    </source>
</evidence>
<proteinExistence type="inferred from homology"/>
<dbReference type="PANTHER" id="PTHR30487">
    <property type="entry name" value="TYPE 4 PREPILIN-LIKE PROTEINS LEADER PEPTIDE-PROCESSING ENZYME"/>
    <property type="match status" value="1"/>
</dbReference>
<keyword evidence="5 7" id="KW-1133">Transmembrane helix</keyword>
<evidence type="ECO:0000256" key="6">
    <source>
        <dbReference type="ARBA" id="ARBA00023136"/>
    </source>
</evidence>
<dbReference type="Pfam" id="PF01478">
    <property type="entry name" value="Peptidase_A24"/>
    <property type="match status" value="1"/>
</dbReference>
<dbReference type="Gene3D" id="1.20.120.1220">
    <property type="match status" value="1"/>
</dbReference>
<keyword evidence="3" id="KW-1003">Cell membrane</keyword>
<evidence type="ECO:0000259" key="8">
    <source>
        <dbReference type="Pfam" id="PF01478"/>
    </source>
</evidence>
<dbReference type="Proteomes" id="UP000183922">
    <property type="component" value="Unassembled WGS sequence"/>
</dbReference>
<dbReference type="EMBL" id="MNYR01000023">
    <property type="protein sequence ID" value="OIP56180.1"/>
    <property type="molecule type" value="Genomic_DNA"/>
</dbReference>
<comment type="subcellular location">
    <subcellularLocation>
        <location evidence="1">Cell membrane</location>
        <topology evidence="1">Multi-pass membrane protein</topology>
    </subcellularLocation>
</comment>
<feature type="domain" description="Prepilin peptidase A24 N-terminal" evidence="9">
    <location>
        <begin position="11"/>
        <end position="91"/>
    </location>
</feature>
<evidence type="ECO:0000313" key="11">
    <source>
        <dbReference type="Proteomes" id="UP000183922"/>
    </source>
</evidence>
<feature type="transmembrane region" description="Helical" evidence="7">
    <location>
        <begin position="6"/>
        <end position="27"/>
    </location>
</feature>
<feature type="transmembrane region" description="Helical" evidence="7">
    <location>
        <begin position="157"/>
        <end position="175"/>
    </location>
</feature>
<evidence type="ECO:0008006" key="12">
    <source>
        <dbReference type="Google" id="ProtNLM"/>
    </source>
</evidence>
<dbReference type="GO" id="GO:0006465">
    <property type="term" value="P:signal peptide processing"/>
    <property type="evidence" value="ECO:0007669"/>
    <property type="project" value="TreeGrafter"/>
</dbReference>
<evidence type="ECO:0000259" key="9">
    <source>
        <dbReference type="Pfam" id="PF06750"/>
    </source>
</evidence>
<dbReference type="GO" id="GO:0004190">
    <property type="term" value="F:aspartic-type endopeptidase activity"/>
    <property type="evidence" value="ECO:0007669"/>
    <property type="project" value="InterPro"/>
</dbReference>
<feature type="transmembrane region" description="Helical" evidence="7">
    <location>
        <begin position="75"/>
        <end position="94"/>
    </location>
</feature>
<keyword evidence="4 7" id="KW-0812">Transmembrane</keyword>
<evidence type="ECO:0000256" key="1">
    <source>
        <dbReference type="ARBA" id="ARBA00004651"/>
    </source>
</evidence>
<gene>
    <name evidence="10" type="ORF">AUK13_01605</name>
</gene>
<dbReference type="InterPro" id="IPR010627">
    <property type="entry name" value="Prepilin_pept_A24_N"/>
</dbReference>
<reference evidence="10 11" key="1">
    <citation type="journal article" date="2016" name="Environ. Microbiol.">
        <title>Genomic resolution of a cold subsurface aquifer community provides metabolic insights for novel microbes adapted to high CO concentrations.</title>
        <authorList>
            <person name="Probst A.J."/>
            <person name="Castelle C.J."/>
            <person name="Singh A."/>
            <person name="Brown C.T."/>
            <person name="Anantharaman K."/>
            <person name="Sharon I."/>
            <person name="Hug L.A."/>
            <person name="Burstein D."/>
            <person name="Emerson J.B."/>
            <person name="Thomas B.C."/>
            <person name="Banfield J.F."/>
        </authorList>
    </citation>
    <scope>NUCLEOTIDE SEQUENCE [LARGE SCALE GENOMIC DNA]</scope>
    <source>
        <strain evidence="10">CG2_30_39_24</strain>
    </source>
</reference>
<evidence type="ECO:0000256" key="7">
    <source>
        <dbReference type="SAM" id="Phobius"/>
    </source>
</evidence>
<keyword evidence="6 7" id="KW-0472">Membrane</keyword>
<protein>
    <recommendedName>
        <fullName evidence="12">Prepilin peptidase</fullName>
    </recommendedName>
</protein>
<name>A0A1J5F7K6_9BACT</name>
<feature type="domain" description="Prepilin type IV endopeptidase peptidase" evidence="8">
    <location>
        <begin position="112"/>
        <end position="216"/>
    </location>
</feature>
<accession>A0A1J5F7K6</accession>
<comment type="similarity">
    <text evidence="2">Belongs to the peptidase A24 family.</text>
</comment>
<evidence type="ECO:0000313" key="10">
    <source>
        <dbReference type="EMBL" id="OIP56180.1"/>
    </source>
</evidence>
<dbReference type="PANTHER" id="PTHR30487:SF0">
    <property type="entry name" value="PREPILIN LEADER PEPTIDASE_N-METHYLTRANSFERASE-RELATED"/>
    <property type="match status" value="1"/>
</dbReference>
<dbReference type="GO" id="GO:0005886">
    <property type="term" value="C:plasma membrane"/>
    <property type="evidence" value="ECO:0007669"/>
    <property type="project" value="UniProtKB-SubCell"/>
</dbReference>
<dbReference type="InterPro" id="IPR050882">
    <property type="entry name" value="Prepilin_peptidase/N-MTase"/>
</dbReference>
<dbReference type="STRING" id="1805236.AUK13_01605"/>
<organism evidence="10 11">
    <name type="scientific">Candidatus Kuenenbacteria bacterium CG2_30_39_24</name>
    <dbReference type="NCBI Taxonomy" id="1805236"/>
    <lineage>
        <taxon>Bacteria</taxon>
        <taxon>Candidatus Kueneniibacteriota</taxon>
    </lineage>
</organism>
<comment type="caution">
    <text evidence="10">The sequence shown here is derived from an EMBL/GenBank/DDBJ whole genome shotgun (WGS) entry which is preliminary data.</text>
</comment>
<sequence>MVLFFSLVIFLFGLIIGSFINCLVYRLKNKESLSGRSFCPHCKKQINWHDNIPLLSYFLLRAKCRWCRKKISVQYPLVELVTGILFLVVFLATIKQFSNLTIYQFILLGRNWLFAIFLIIIFLYDLKYYLIPDKISLSAMVVALIFNIFLYNIFINYLLAALIAGGFFFLQFIISKGKWIGGGDIRLGLLIGLMLGWPNILVALIISYILGSIIGLGLIIAKRATMKSPVPLGTFLSIGAFVSLLWADKIIEWYLNINLYGF</sequence>
<dbReference type="Pfam" id="PF06750">
    <property type="entry name" value="A24_N_bact"/>
    <property type="match status" value="1"/>
</dbReference>
<feature type="transmembrane region" description="Helical" evidence="7">
    <location>
        <begin position="230"/>
        <end position="247"/>
    </location>
</feature>
<evidence type="ECO:0000256" key="2">
    <source>
        <dbReference type="ARBA" id="ARBA00005801"/>
    </source>
</evidence>
<dbReference type="AlphaFoldDB" id="A0A1J5F7K6"/>
<feature type="transmembrane region" description="Helical" evidence="7">
    <location>
        <begin position="100"/>
        <end position="123"/>
    </location>
</feature>
<dbReference type="InterPro" id="IPR000045">
    <property type="entry name" value="Prepilin_IV_endopep_pep"/>
</dbReference>
<feature type="transmembrane region" description="Helical" evidence="7">
    <location>
        <begin position="187"/>
        <end position="210"/>
    </location>
</feature>
<evidence type="ECO:0000256" key="3">
    <source>
        <dbReference type="ARBA" id="ARBA00022475"/>
    </source>
</evidence>
<evidence type="ECO:0000256" key="4">
    <source>
        <dbReference type="ARBA" id="ARBA00022692"/>
    </source>
</evidence>